<evidence type="ECO:0000313" key="3">
    <source>
        <dbReference type="EMBL" id="REF94590.1"/>
    </source>
</evidence>
<dbReference type="Pfam" id="PF06114">
    <property type="entry name" value="Peptidase_M78"/>
    <property type="match status" value="1"/>
</dbReference>
<dbReference type="SUPFAM" id="SSF47413">
    <property type="entry name" value="lambda repressor-like DNA-binding domains"/>
    <property type="match status" value="1"/>
</dbReference>
<dbReference type="OrthoDB" id="9794834at2"/>
<reference evidence="3 4" key="1">
    <citation type="submission" date="2018-08" db="EMBL/GenBank/DDBJ databases">
        <title>Sequencing the genomes of 1000 actinobacteria strains.</title>
        <authorList>
            <person name="Klenk H.-P."/>
        </authorList>
    </citation>
    <scope>NUCLEOTIDE SEQUENCE [LARGE SCALE GENOMIC DNA]</scope>
    <source>
        <strain evidence="3 4">DSM 44099</strain>
    </source>
</reference>
<keyword evidence="4" id="KW-1185">Reference proteome</keyword>
<dbReference type="Proteomes" id="UP000256913">
    <property type="component" value="Unassembled WGS sequence"/>
</dbReference>
<organism evidence="3 4">
    <name type="scientific">Asanoa ferruginea</name>
    <dbReference type="NCBI Taxonomy" id="53367"/>
    <lineage>
        <taxon>Bacteria</taxon>
        <taxon>Bacillati</taxon>
        <taxon>Actinomycetota</taxon>
        <taxon>Actinomycetes</taxon>
        <taxon>Micromonosporales</taxon>
        <taxon>Micromonosporaceae</taxon>
        <taxon>Asanoa</taxon>
    </lineage>
</organism>
<dbReference type="Gene3D" id="1.10.10.2910">
    <property type="match status" value="1"/>
</dbReference>
<dbReference type="PROSITE" id="PS50943">
    <property type="entry name" value="HTH_CROC1"/>
    <property type="match status" value="1"/>
</dbReference>
<protein>
    <submittedName>
        <fullName evidence="3">Zn-dependent peptidase ImmA (M78 family)</fullName>
    </submittedName>
</protein>
<dbReference type="PANTHER" id="PTHR43236:SF1">
    <property type="entry name" value="BLL7220 PROTEIN"/>
    <property type="match status" value="1"/>
</dbReference>
<dbReference type="InterPro" id="IPR052345">
    <property type="entry name" value="Rad_response_metalloprotease"/>
</dbReference>
<dbReference type="GO" id="GO:0003677">
    <property type="term" value="F:DNA binding"/>
    <property type="evidence" value="ECO:0007669"/>
    <property type="project" value="InterPro"/>
</dbReference>
<feature type="domain" description="HTH cro/C1-type" evidence="2">
    <location>
        <begin position="33"/>
        <end position="86"/>
    </location>
</feature>
<dbReference type="AlphaFoldDB" id="A0A3D9ZLR8"/>
<dbReference type="Pfam" id="PF01381">
    <property type="entry name" value="HTH_3"/>
    <property type="match status" value="1"/>
</dbReference>
<name>A0A3D9ZLR8_9ACTN</name>
<dbReference type="InterPro" id="IPR010359">
    <property type="entry name" value="IrrE_HExxH"/>
</dbReference>
<dbReference type="SMART" id="SM00530">
    <property type="entry name" value="HTH_XRE"/>
    <property type="match status" value="1"/>
</dbReference>
<evidence type="ECO:0000313" key="4">
    <source>
        <dbReference type="Proteomes" id="UP000256913"/>
    </source>
</evidence>
<dbReference type="RefSeq" id="WP_116066381.1">
    <property type="nucleotide sequence ID" value="NZ_BONB01000039.1"/>
</dbReference>
<accession>A0A3D9ZLR8</accession>
<evidence type="ECO:0000259" key="2">
    <source>
        <dbReference type="PROSITE" id="PS50943"/>
    </source>
</evidence>
<comment type="similarity">
    <text evidence="1">Belongs to the short-chain fatty acyl-CoA assimilation regulator (ScfR) family.</text>
</comment>
<dbReference type="InterPro" id="IPR001387">
    <property type="entry name" value="Cro/C1-type_HTH"/>
</dbReference>
<proteinExistence type="inferred from homology"/>
<sequence length="390" mass="42571">MAEAERPRLAVVTDDRGSWTAATVAQLFDPARLTQARHLAGRTKREVAAAIGVTPAAVGQYETGTRPRAELIPPLAAFLGVPIQFLTAGRPHAKLDASAAHFRHLRSTRAYQRAKAVSLVEQLWELTHALEQRVRLPQVDVPGFAGGEVEPGVELPASPADAARALREHWELGTGPIPHLVRTLELRGIIIALAPLADGDVATVDAFSTSRLPRPTMVVTRDRADDVYWHRFTVAHELGHVVLHGDTIPGDTAQEREADAFAAEFLTPRLSILPDLPGRLNFSVLAELQHRWGVSINSLLYRCRETGLFSDSTAARAYQRLQQLRQEGAFPAQSISGFPGEQPALLAQAFEVAAQHGLTLPALADQLAWTLPRLRELLGMSDDRPALRLV</sequence>
<dbReference type="CDD" id="cd00093">
    <property type="entry name" value="HTH_XRE"/>
    <property type="match status" value="1"/>
</dbReference>
<evidence type="ECO:0000256" key="1">
    <source>
        <dbReference type="ARBA" id="ARBA00007227"/>
    </source>
</evidence>
<comment type="caution">
    <text evidence="3">The sequence shown here is derived from an EMBL/GenBank/DDBJ whole genome shotgun (WGS) entry which is preliminary data.</text>
</comment>
<gene>
    <name evidence="3" type="ORF">DFJ67_0528</name>
</gene>
<dbReference type="Gene3D" id="1.10.260.40">
    <property type="entry name" value="lambda repressor-like DNA-binding domains"/>
    <property type="match status" value="1"/>
</dbReference>
<dbReference type="EMBL" id="QUMQ01000001">
    <property type="protein sequence ID" value="REF94590.1"/>
    <property type="molecule type" value="Genomic_DNA"/>
</dbReference>
<dbReference type="PANTHER" id="PTHR43236">
    <property type="entry name" value="ANTITOXIN HIGA1"/>
    <property type="match status" value="1"/>
</dbReference>
<dbReference type="InterPro" id="IPR010982">
    <property type="entry name" value="Lambda_DNA-bd_dom_sf"/>
</dbReference>